<evidence type="ECO:0000313" key="2">
    <source>
        <dbReference type="EMBL" id="KAF2569130.1"/>
    </source>
</evidence>
<dbReference type="AlphaFoldDB" id="A0A8S9IGD8"/>
<feature type="compositionally biased region" description="Polar residues" evidence="1">
    <location>
        <begin position="1"/>
        <end position="16"/>
    </location>
</feature>
<reference evidence="2" key="1">
    <citation type="submission" date="2019-12" db="EMBL/GenBank/DDBJ databases">
        <title>Genome sequencing and annotation of Brassica cretica.</title>
        <authorList>
            <person name="Studholme D.J."/>
            <person name="Sarris P.F."/>
        </authorList>
    </citation>
    <scope>NUCLEOTIDE SEQUENCE</scope>
    <source>
        <strain evidence="2">PFS-001/15</strain>
        <tissue evidence="2">Leaf</tissue>
    </source>
</reference>
<comment type="caution">
    <text evidence="2">The sequence shown here is derived from an EMBL/GenBank/DDBJ whole genome shotgun (WGS) entry which is preliminary data.</text>
</comment>
<evidence type="ECO:0000256" key="1">
    <source>
        <dbReference type="SAM" id="MobiDB-lite"/>
    </source>
</evidence>
<feature type="compositionally biased region" description="Basic and acidic residues" evidence="1">
    <location>
        <begin position="25"/>
        <end position="34"/>
    </location>
</feature>
<dbReference type="EMBL" id="QGKW02001911">
    <property type="protein sequence ID" value="KAF2569130.1"/>
    <property type="molecule type" value="Genomic_DNA"/>
</dbReference>
<proteinExistence type="predicted"/>
<protein>
    <submittedName>
        <fullName evidence="2">Uncharacterized protein</fullName>
    </submittedName>
</protein>
<feature type="region of interest" description="Disordered" evidence="1">
    <location>
        <begin position="1"/>
        <end position="61"/>
    </location>
</feature>
<organism evidence="2 3">
    <name type="scientific">Brassica cretica</name>
    <name type="common">Mustard</name>
    <dbReference type="NCBI Taxonomy" id="69181"/>
    <lineage>
        <taxon>Eukaryota</taxon>
        <taxon>Viridiplantae</taxon>
        <taxon>Streptophyta</taxon>
        <taxon>Embryophyta</taxon>
        <taxon>Tracheophyta</taxon>
        <taxon>Spermatophyta</taxon>
        <taxon>Magnoliopsida</taxon>
        <taxon>eudicotyledons</taxon>
        <taxon>Gunneridae</taxon>
        <taxon>Pentapetalae</taxon>
        <taxon>rosids</taxon>
        <taxon>malvids</taxon>
        <taxon>Brassicales</taxon>
        <taxon>Brassicaceae</taxon>
        <taxon>Brassiceae</taxon>
        <taxon>Brassica</taxon>
    </lineage>
</organism>
<name>A0A8S9IGD8_BRACR</name>
<evidence type="ECO:0000313" key="3">
    <source>
        <dbReference type="Proteomes" id="UP000712281"/>
    </source>
</evidence>
<gene>
    <name evidence="2" type="ORF">F2Q68_00025820</name>
</gene>
<dbReference type="Proteomes" id="UP000712281">
    <property type="component" value="Unassembled WGS sequence"/>
</dbReference>
<sequence length="61" mass="6552">MPTLETPNSGTGTNLPTAVPGGDASTREKAKDAQTYDVEDSDSEPELDKEASDEQRERSLL</sequence>
<accession>A0A8S9IGD8</accession>
<feature type="compositionally biased region" description="Basic and acidic residues" evidence="1">
    <location>
        <begin position="46"/>
        <end position="61"/>
    </location>
</feature>